<dbReference type="SUPFAM" id="SSF81593">
    <property type="entry name" value="Nucleotidyltransferase substrate binding subunit/domain"/>
    <property type="match status" value="1"/>
</dbReference>
<feature type="domain" description="HEPN" evidence="1">
    <location>
        <begin position="9"/>
        <end position="118"/>
    </location>
</feature>
<evidence type="ECO:0000313" key="3">
    <source>
        <dbReference type="Proteomes" id="UP000295008"/>
    </source>
</evidence>
<protein>
    <submittedName>
        <fullName evidence="2">HEPN domain-containing protein</fullName>
    </submittedName>
</protein>
<gene>
    <name evidence="2" type="ORF">EDC14_100974</name>
</gene>
<dbReference type="RefSeq" id="WP_132014035.1">
    <property type="nucleotide sequence ID" value="NZ_SLUN01000009.1"/>
</dbReference>
<dbReference type="EMBL" id="SLUN01000009">
    <property type="protein sequence ID" value="TCL70757.1"/>
    <property type="molecule type" value="Genomic_DNA"/>
</dbReference>
<dbReference type="OrthoDB" id="9808176at2"/>
<dbReference type="Pfam" id="PF05168">
    <property type="entry name" value="HEPN"/>
    <property type="match status" value="1"/>
</dbReference>
<reference evidence="2 3" key="1">
    <citation type="submission" date="2019-03" db="EMBL/GenBank/DDBJ databases">
        <title>Genomic Encyclopedia of Type Strains, Phase IV (KMG-IV): sequencing the most valuable type-strain genomes for metagenomic binning, comparative biology and taxonomic classification.</title>
        <authorList>
            <person name="Goeker M."/>
        </authorList>
    </citation>
    <scope>NUCLEOTIDE SEQUENCE [LARGE SCALE GENOMIC DNA]</scope>
    <source>
        <strain evidence="2 3">LX-B</strain>
    </source>
</reference>
<dbReference type="InterPro" id="IPR007842">
    <property type="entry name" value="HEPN_dom"/>
</dbReference>
<organism evidence="2 3">
    <name type="scientific">Hydrogenispora ethanolica</name>
    <dbReference type="NCBI Taxonomy" id="1082276"/>
    <lineage>
        <taxon>Bacteria</taxon>
        <taxon>Bacillati</taxon>
        <taxon>Bacillota</taxon>
        <taxon>Hydrogenispora</taxon>
    </lineage>
</organism>
<sequence>MLEETLEWLNQSNYDFETAQAMFQTERYVYALFMCHLAIEKFLKAIIIEKTKETPPRTHNLLTLLKITEIALPSEQKEFLATITAMSVNTRYPENLSRAIQEYNQDLVKDYLLNTKEILKCLKEKLTI</sequence>
<accession>A0A4V6NH11</accession>
<keyword evidence="3" id="KW-1185">Reference proteome</keyword>
<dbReference type="AlphaFoldDB" id="A0A4V6NH11"/>
<proteinExistence type="predicted"/>
<name>A0A4V6NH11_HYDET</name>
<dbReference type="Gene3D" id="1.20.120.330">
    <property type="entry name" value="Nucleotidyltransferases domain 2"/>
    <property type="match status" value="1"/>
</dbReference>
<dbReference type="SMART" id="SM00748">
    <property type="entry name" value="HEPN"/>
    <property type="match status" value="1"/>
</dbReference>
<dbReference type="Proteomes" id="UP000295008">
    <property type="component" value="Unassembled WGS sequence"/>
</dbReference>
<evidence type="ECO:0000259" key="1">
    <source>
        <dbReference type="PROSITE" id="PS50910"/>
    </source>
</evidence>
<dbReference type="PROSITE" id="PS50910">
    <property type="entry name" value="HEPN"/>
    <property type="match status" value="1"/>
</dbReference>
<comment type="caution">
    <text evidence="2">The sequence shown here is derived from an EMBL/GenBank/DDBJ whole genome shotgun (WGS) entry which is preliminary data.</text>
</comment>
<evidence type="ECO:0000313" key="2">
    <source>
        <dbReference type="EMBL" id="TCL70757.1"/>
    </source>
</evidence>